<feature type="transmembrane region" description="Helical" evidence="2">
    <location>
        <begin position="523"/>
        <end position="543"/>
    </location>
</feature>
<evidence type="ECO:0000256" key="1">
    <source>
        <dbReference type="SAM" id="Coils"/>
    </source>
</evidence>
<reference evidence="3" key="1">
    <citation type="journal article" date="2021" name="Proc. Natl. Acad. Sci. U.S.A.">
        <title>A Catalog of Tens of Thousands of Viruses from Human Metagenomes Reveals Hidden Associations with Chronic Diseases.</title>
        <authorList>
            <person name="Tisza M.J."/>
            <person name="Buck C.B."/>
        </authorList>
    </citation>
    <scope>NUCLEOTIDE SEQUENCE</scope>
    <source>
        <strain evidence="3">CtRlj31</strain>
    </source>
</reference>
<feature type="coiled-coil region" evidence="1">
    <location>
        <begin position="66"/>
        <end position="237"/>
    </location>
</feature>
<name>A0A8S5N6A0_9CAUD</name>
<sequence>MADELKRVGLVFKADGAADFQKTMQQVNTAVQENSNSFKLAKAAWDDSTTAVEKLKDRQEYLAKQTDVYSDKVEILKRELEEMESAENRNEDAIRKKQNQLTSAQISLTKYQKGLAEVTEELESGAAENKEQIRKLSDEIAESTDKIKANEIEIEALKAKYDDHTKSIVKYKDEQKYLLNQTENYERILESLKKQLNILESAENKDEKAIQDKKNEINETTTKLNGYKSKLEDVEKKLKSGAAATEGYAEKVQDFGNKAKETGDKFSGISTAAAGIVAATAATVPATAEYRKIMGSLEVSSQNAGYTAEQTAESYRTLYGVLADDQTAATTTANLQALGLSQEELNTVIEGTIGAWATYGDSIPIDGLAESINETVKTSTVTGTFADMLNWAGTSEDAFNEKLAACGSESERVNLVMQEMANQGLVDAGKKWQENNKNLVDGNKATADFQQATAELADTVAPLITKITELIAGLIEEFNQLSPEGQRLIAGCVLVVAAIAPILSGIGNIAMGIQTLIPLISKLWTVLGPMGIVVIIGLIILLYNKCEWFRNGVNALFGGIADFIKGVINKIKGFFNFEWKLPKIKLPHFKASGSWSLVPPKFPKFSVDWYANGGILNSPTIFGMNGDRMMGGGEAGAEAVLPIDLLKTYIRDEMQSNNTVLAQLIAEALSELTFVIENNISLGDKKLADVLVDAIIKKLSSSVKWKKGAVGV</sequence>
<keyword evidence="2" id="KW-1133">Transmembrane helix</keyword>
<keyword evidence="2" id="KW-0472">Membrane</keyword>
<evidence type="ECO:0000256" key="2">
    <source>
        <dbReference type="SAM" id="Phobius"/>
    </source>
</evidence>
<feature type="transmembrane region" description="Helical" evidence="2">
    <location>
        <begin position="488"/>
        <end position="511"/>
    </location>
</feature>
<accession>A0A8S5N6A0</accession>
<proteinExistence type="predicted"/>
<keyword evidence="1" id="KW-0175">Coiled coil</keyword>
<dbReference type="EMBL" id="BK015081">
    <property type="protein sequence ID" value="DAD90277.1"/>
    <property type="molecule type" value="Genomic_DNA"/>
</dbReference>
<evidence type="ECO:0000313" key="3">
    <source>
        <dbReference type="EMBL" id="DAD90277.1"/>
    </source>
</evidence>
<protein>
    <submittedName>
        <fullName evidence="3">Minor tail protein</fullName>
    </submittedName>
</protein>
<keyword evidence="2" id="KW-0812">Transmembrane</keyword>
<dbReference type="SUPFAM" id="SSF57997">
    <property type="entry name" value="Tropomyosin"/>
    <property type="match status" value="1"/>
</dbReference>
<organism evidence="3">
    <name type="scientific">Siphoviridae sp. ctRlj31</name>
    <dbReference type="NCBI Taxonomy" id="2826338"/>
    <lineage>
        <taxon>Viruses</taxon>
        <taxon>Duplodnaviria</taxon>
        <taxon>Heunggongvirae</taxon>
        <taxon>Uroviricota</taxon>
        <taxon>Caudoviricetes</taxon>
    </lineage>
</organism>